<comment type="catalytic activity">
    <reaction evidence="12">
        <text>ATP + H2O = ADP + phosphate + H(+)</text>
        <dbReference type="Rhea" id="RHEA:13065"/>
        <dbReference type="ChEBI" id="CHEBI:15377"/>
        <dbReference type="ChEBI" id="CHEBI:15378"/>
        <dbReference type="ChEBI" id="CHEBI:30616"/>
        <dbReference type="ChEBI" id="CHEBI:43474"/>
        <dbReference type="ChEBI" id="CHEBI:456216"/>
        <dbReference type="EC" id="3.6.4.13"/>
    </reaction>
</comment>
<evidence type="ECO:0000256" key="3">
    <source>
        <dbReference type="ARBA" id="ARBA00012552"/>
    </source>
</evidence>
<keyword evidence="5" id="KW-0698">rRNA processing</keyword>
<gene>
    <name evidence="16" type="ORF">UCRPC4_g00830</name>
</gene>
<dbReference type="EC" id="3.6.4.13" evidence="3"/>
<evidence type="ECO:0000256" key="12">
    <source>
        <dbReference type="ARBA" id="ARBA00047984"/>
    </source>
</evidence>
<dbReference type="SUPFAM" id="SSF52540">
    <property type="entry name" value="P-loop containing nucleoside triphosphate hydrolases"/>
    <property type="match status" value="1"/>
</dbReference>
<dbReference type="OrthoDB" id="196131at2759"/>
<comment type="caution">
    <text evidence="16">The sequence shown here is derived from an EMBL/GenBank/DDBJ whole genome shotgun (WGS) entry which is preliminary data.</text>
</comment>
<sequence>MRCDMTVELAVAATASADAWGVMTYPNTSSSPAFKEAKKEILYRMSISFMYTAQTQHTIDSTIYLDLFPGLVYFSHAFEFESFNLKRPENVQLYNSQYHTPKKEIKEIDMDTSSDLCASCHEALVLEIEPDSDVEVEDEGTSAGATHSVPDDVALSCGCHYHWECLLESYTITQCPNCNQNITTTSPKSQQQQVLVTVRNEGGVQANFDILPLAQEEAYLRTYPEERRGYAFLGFCKEGDIDAIQNMVLEEDDDDENEDGSQHVLMYTGNFGSMEGSGSGLHVAIANGREEVLWLLLYLGSSLKTEEYPSEVLQAVREMGIESRQSTRDLKGRKDIRELTNGEDETPADLARRIGGTWESLDLDFLTFLCGADIRDIQIRAETRGIQAFGCDHQTSGPVHQGRGNGAVQRVLGIDVIGAEDEARAKEAGSGIKFAFMGKHSREDGAAVRDDLKPKKKAKKGKVQKLSEPAQLPTPESLDNEPASQDFVYQQSAELSALPQSEIDEFLSTSTIKITDPNSTNLRPITAFSQLPETFRQLDAFKAFKAPTSVQSAAWPFLLSGRDVVGVAETGSGKTIAFALPLLVRLAGLKKKKSSSPRAVIIAPTRELAIQVFEQVKALVALTGIKAVCVYGGVGKDEQRAALKSAAIVVATPGRLKDFMQEGSVSLSKVNYAVLDEADRMLDKGFEQDIKRMFSEMPSSKKRQTAMFTATWPRSIQELAATFMKSPVRINIGDNESSELRANTRIVQTVEVMDRFDKEPRLQQLLNQENRGANSKDKILVFCLYKKEAMRIERLVRSKGFEVGGIHGDMSQRDREQSLSAFKSGQVTILVATDVAARGLDIPAVKLVINVTFPLTAEDYVHRIGRTGRAGASGRAITFFTEDDKQLSGPLINVLKAANQEVPKALLKFGGTVKKKQHDAYGAFFRADDDGKTATKITFDD</sequence>
<dbReference type="PROSITE" id="PS51192">
    <property type="entry name" value="HELICASE_ATP_BIND_1"/>
    <property type="match status" value="1"/>
</dbReference>
<keyword evidence="8 16" id="KW-0347">Helicase</keyword>
<dbReference type="Proteomes" id="UP000053317">
    <property type="component" value="Unassembled WGS sequence"/>
</dbReference>
<dbReference type="GO" id="GO:0016787">
    <property type="term" value="F:hydrolase activity"/>
    <property type="evidence" value="ECO:0007669"/>
    <property type="project" value="UniProtKB-KW"/>
</dbReference>
<evidence type="ECO:0000256" key="4">
    <source>
        <dbReference type="ARBA" id="ARBA00022517"/>
    </source>
</evidence>
<name>A0A0G2HHG8_PHACM</name>
<feature type="domain" description="Helicase ATP-binding" evidence="14">
    <location>
        <begin position="555"/>
        <end position="730"/>
    </location>
</feature>
<evidence type="ECO:0000313" key="17">
    <source>
        <dbReference type="Proteomes" id="UP000053317"/>
    </source>
</evidence>
<accession>A0A0G2HHG8</accession>
<dbReference type="InterPro" id="IPR044742">
    <property type="entry name" value="DEAD/DEAH_RhlB"/>
</dbReference>
<dbReference type="SMART" id="SM00490">
    <property type="entry name" value="HELICc"/>
    <property type="match status" value="1"/>
</dbReference>
<evidence type="ECO:0000256" key="10">
    <source>
        <dbReference type="ARBA" id="ARBA00023242"/>
    </source>
</evidence>
<dbReference type="GO" id="GO:0003676">
    <property type="term" value="F:nucleic acid binding"/>
    <property type="evidence" value="ECO:0007669"/>
    <property type="project" value="InterPro"/>
</dbReference>
<comment type="subcellular location">
    <subcellularLocation>
        <location evidence="1">Nucleus</location>
        <location evidence="1">Nucleolus</location>
    </subcellularLocation>
</comment>
<organism evidence="16 17">
    <name type="scientific">Phaeomoniella chlamydospora</name>
    <name type="common">Phaeoacremonium chlamydosporum</name>
    <dbReference type="NCBI Taxonomy" id="158046"/>
    <lineage>
        <taxon>Eukaryota</taxon>
        <taxon>Fungi</taxon>
        <taxon>Dikarya</taxon>
        <taxon>Ascomycota</taxon>
        <taxon>Pezizomycotina</taxon>
        <taxon>Eurotiomycetes</taxon>
        <taxon>Chaetothyriomycetidae</taxon>
        <taxon>Phaeomoniellales</taxon>
        <taxon>Phaeomoniellaceae</taxon>
        <taxon>Phaeomoniella</taxon>
    </lineage>
</organism>
<dbReference type="GO" id="GO:0003724">
    <property type="term" value="F:RNA helicase activity"/>
    <property type="evidence" value="ECO:0007669"/>
    <property type="project" value="UniProtKB-EC"/>
</dbReference>
<dbReference type="GO" id="GO:0005524">
    <property type="term" value="F:ATP binding"/>
    <property type="evidence" value="ECO:0007669"/>
    <property type="project" value="UniProtKB-KW"/>
</dbReference>
<dbReference type="Pfam" id="PF00271">
    <property type="entry name" value="Helicase_C"/>
    <property type="match status" value="1"/>
</dbReference>
<evidence type="ECO:0000313" key="16">
    <source>
        <dbReference type="EMBL" id="KKY27850.1"/>
    </source>
</evidence>
<evidence type="ECO:0000259" key="14">
    <source>
        <dbReference type="PROSITE" id="PS51192"/>
    </source>
</evidence>
<feature type="compositionally biased region" description="Basic residues" evidence="13">
    <location>
        <begin position="454"/>
        <end position="463"/>
    </location>
</feature>
<dbReference type="CDD" id="cd00268">
    <property type="entry name" value="DEADc"/>
    <property type="match status" value="1"/>
</dbReference>
<dbReference type="FunFam" id="3.40.50.300:FF:000008">
    <property type="entry name" value="ATP-dependent RNA helicase RhlB"/>
    <property type="match status" value="1"/>
</dbReference>
<dbReference type="CDD" id="cd18787">
    <property type="entry name" value="SF2_C_DEAD"/>
    <property type="match status" value="1"/>
</dbReference>
<keyword evidence="10" id="KW-0539">Nucleus</keyword>
<evidence type="ECO:0000256" key="7">
    <source>
        <dbReference type="ARBA" id="ARBA00022801"/>
    </source>
</evidence>
<evidence type="ECO:0000256" key="11">
    <source>
        <dbReference type="ARBA" id="ARBA00037449"/>
    </source>
</evidence>
<feature type="domain" description="Helicase C-terminal" evidence="15">
    <location>
        <begin position="761"/>
        <end position="910"/>
    </location>
</feature>
<protein>
    <recommendedName>
        <fullName evidence="3">RNA helicase</fullName>
        <ecNumber evidence="3">3.6.4.13</ecNumber>
    </recommendedName>
</protein>
<dbReference type="InterPro" id="IPR001650">
    <property type="entry name" value="Helicase_C-like"/>
</dbReference>
<feature type="region of interest" description="Disordered" evidence="13">
    <location>
        <begin position="445"/>
        <end position="482"/>
    </location>
</feature>
<evidence type="ECO:0000256" key="5">
    <source>
        <dbReference type="ARBA" id="ARBA00022552"/>
    </source>
</evidence>
<dbReference type="InterPro" id="IPR011545">
    <property type="entry name" value="DEAD/DEAH_box_helicase_dom"/>
</dbReference>
<dbReference type="PROSITE" id="PS51194">
    <property type="entry name" value="HELICASE_CTER"/>
    <property type="match status" value="1"/>
</dbReference>
<keyword evidence="6" id="KW-0547">Nucleotide-binding</keyword>
<dbReference type="EMBL" id="LCWF01000021">
    <property type="protein sequence ID" value="KKY27850.1"/>
    <property type="molecule type" value="Genomic_DNA"/>
</dbReference>
<comment type="function">
    <text evidence="11">ATP-dependent RNA helicase required for 60S ribosomal subunit synthesis. Involved in efficient pre-rRNA processing, predominantly at site A3, which is necessary for the normal formation of 25S and 5.8S rRNAs.</text>
</comment>
<evidence type="ECO:0000256" key="1">
    <source>
        <dbReference type="ARBA" id="ARBA00004604"/>
    </source>
</evidence>
<evidence type="ECO:0000259" key="15">
    <source>
        <dbReference type="PROSITE" id="PS51194"/>
    </source>
</evidence>
<keyword evidence="4" id="KW-0690">Ribosome biogenesis</keyword>
<evidence type="ECO:0000256" key="13">
    <source>
        <dbReference type="SAM" id="MobiDB-lite"/>
    </source>
</evidence>
<dbReference type="AlphaFoldDB" id="A0A0G2HHG8"/>
<proteinExistence type="inferred from homology"/>
<keyword evidence="17" id="KW-1185">Reference proteome</keyword>
<dbReference type="Pfam" id="PF00270">
    <property type="entry name" value="DEAD"/>
    <property type="match status" value="1"/>
</dbReference>
<evidence type="ECO:0000256" key="9">
    <source>
        <dbReference type="ARBA" id="ARBA00022840"/>
    </source>
</evidence>
<evidence type="ECO:0000256" key="2">
    <source>
        <dbReference type="ARBA" id="ARBA00009334"/>
    </source>
</evidence>
<dbReference type="PANTHER" id="PTHR47958">
    <property type="entry name" value="ATP-DEPENDENT RNA HELICASE DBP3"/>
    <property type="match status" value="1"/>
</dbReference>
<reference evidence="16 17" key="2">
    <citation type="submission" date="2015-05" db="EMBL/GenBank/DDBJ databases">
        <authorList>
            <person name="Morales-Cruz A."/>
            <person name="Amrine K.C."/>
            <person name="Cantu D."/>
        </authorList>
    </citation>
    <scope>NUCLEOTIDE SEQUENCE [LARGE SCALE GENOMIC DNA]</scope>
    <source>
        <strain evidence="16">UCRPC4</strain>
    </source>
</reference>
<dbReference type="InterPro" id="IPR000629">
    <property type="entry name" value="RNA-helicase_DEAD-box_CS"/>
</dbReference>
<dbReference type="InterPro" id="IPR027417">
    <property type="entry name" value="P-loop_NTPase"/>
</dbReference>
<evidence type="ECO:0000256" key="6">
    <source>
        <dbReference type="ARBA" id="ARBA00022741"/>
    </source>
</evidence>
<reference evidence="16 17" key="1">
    <citation type="submission" date="2015-05" db="EMBL/GenBank/DDBJ databases">
        <title>Distinctive expansion of gene families associated with plant cell wall degradation and secondary metabolism in the genomes of grapevine trunk pathogens.</title>
        <authorList>
            <person name="Lawrence D.P."/>
            <person name="Travadon R."/>
            <person name="Rolshausen P.E."/>
            <person name="Baumgartner K."/>
        </authorList>
    </citation>
    <scope>NUCLEOTIDE SEQUENCE [LARGE SCALE GENOMIC DNA]</scope>
    <source>
        <strain evidence="16">UCRPC4</strain>
    </source>
</reference>
<evidence type="ECO:0000256" key="8">
    <source>
        <dbReference type="ARBA" id="ARBA00022806"/>
    </source>
</evidence>
<keyword evidence="9" id="KW-0067">ATP-binding</keyword>
<comment type="similarity">
    <text evidence="2">Belongs to the DEAD box helicase family. DDX5/DBP2 subfamily.</text>
</comment>
<dbReference type="InterPro" id="IPR014001">
    <property type="entry name" value="Helicase_ATP-bd"/>
</dbReference>
<dbReference type="SMART" id="SM00487">
    <property type="entry name" value="DEXDc"/>
    <property type="match status" value="1"/>
</dbReference>
<dbReference type="Gene3D" id="3.40.50.300">
    <property type="entry name" value="P-loop containing nucleotide triphosphate hydrolases"/>
    <property type="match status" value="2"/>
</dbReference>
<dbReference type="PROSITE" id="PS00039">
    <property type="entry name" value="DEAD_ATP_HELICASE"/>
    <property type="match status" value="1"/>
</dbReference>
<keyword evidence="7" id="KW-0378">Hydrolase</keyword>